<keyword evidence="4 8" id="KW-0963">Cytoplasm</keyword>
<keyword evidence="5 8" id="KW-0251">Elongation factor</keyword>
<reference evidence="13 14" key="1">
    <citation type="journal article" date="2015" name="Genome Announc.">
        <title>Expanding the biotechnology potential of lactobacilli through comparative genomics of 213 strains and associated genera.</title>
        <authorList>
            <person name="Sun Z."/>
            <person name="Harris H.M."/>
            <person name="McCann A."/>
            <person name="Guo C."/>
            <person name="Argimon S."/>
            <person name="Zhang W."/>
            <person name="Yang X."/>
            <person name="Jeffery I.B."/>
            <person name="Cooney J.C."/>
            <person name="Kagawa T.F."/>
            <person name="Liu W."/>
            <person name="Song Y."/>
            <person name="Salvetti E."/>
            <person name="Wrobel A."/>
            <person name="Rasinkangas P."/>
            <person name="Parkhill J."/>
            <person name="Rea M.C."/>
            <person name="O'Sullivan O."/>
            <person name="Ritari J."/>
            <person name="Douillard F.P."/>
            <person name="Paul Ross R."/>
            <person name="Yang R."/>
            <person name="Briner A.E."/>
            <person name="Felis G.E."/>
            <person name="de Vos W.M."/>
            <person name="Barrangou R."/>
            <person name="Klaenhammer T.R."/>
            <person name="Caufield P.W."/>
            <person name="Cui Y."/>
            <person name="Zhang H."/>
            <person name="O'Toole P.W."/>
        </authorList>
    </citation>
    <scope>NUCLEOTIDE SEQUENCE [LARGE SCALE GENOMIC DNA]</scope>
    <source>
        <strain evidence="13 14">DSM 7090</strain>
    </source>
</reference>
<dbReference type="Gene3D" id="2.40.50.140">
    <property type="entry name" value="Nucleic acid-binding proteins"/>
    <property type="match status" value="2"/>
</dbReference>
<protein>
    <recommendedName>
        <fullName evidence="8 9">Elongation factor P</fullName>
        <shortName evidence="8">EF-P</shortName>
    </recommendedName>
</protein>
<dbReference type="Gene3D" id="2.30.30.30">
    <property type="match status" value="1"/>
</dbReference>
<dbReference type="Proteomes" id="UP000051927">
    <property type="component" value="Unassembled WGS sequence"/>
</dbReference>
<dbReference type="PROSITE" id="PS01275">
    <property type="entry name" value="EFP"/>
    <property type="match status" value="1"/>
</dbReference>
<dbReference type="InterPro" id="IPR013852">
    <property type="entry name" value="Transl_elong_P/YeiP_CS"/>
</dbReference>
<dbReference type="InterPro" id="IPR001059">
    <property type="entry name" value="Transl_elong_P/YeiP_cen"/>
</dbReference>
<keyword evidence="6 8" id="KW-0648">Protein biosynthesis</keyword>
<dbReference type="CDD" id="cd04470">
    <property type="entry name" value="S1_EF-P_repeat_1"/>
    <property type="match status" value="1"/>
</dbReference>
<comment type="pathway">
    <text evidence="2 8">Protein biosynthesis; polypeptide chain elongation.</text>
</comment>
<dbReference type="CDD" id="cd05794">
    <property type="entry name" value="S1_EF-P_repeat_2"/>
    <property type="match status" value="1"/>
</dbReference>
<evidence type="ECO:0000256" key="9">
    <source>
        <dbReference type="NCBIfam" id="TIGR00038"/>
    </source>
</evidence>
<evidence type="ECO:0000259" key="11">
    <source>
        <dbReference type="SMART" id="SM00841"/>
    </source>
</evidence>
<dbReference type="InterPro" id="IPR012340">
    <property type="entry name" value="NA-bd_OB-fold"/>
</dbReference>
<evidence type="ECO:0000256" key="1">
    <source>
        <dbReference type="ARBA" id="ARBA00004496"/>
    </source>
</evidence>
<dbReference type="GO" id="GO:0003746">
    <property type="term" value="F:translation elongation factor activity"/>
    <property type="evidence" value="ECO:0007669"/>
    <property type="project" value="UniProtKB-KW"/>
</dbReference>
<dbReference type="Pfam" id="PF08207">
    <property type="entry name" value="EFP_N"/>
    <property type="match status" value="1"/>
</dbReference>
<dbReference type="SMART" id="SM01185">
    <property type="entry name" value="EFP"/>
    <property type="match status" value="1"/>
</dbReference>
<comment type="subcellular location">
    <subcellularLocation>
        <location evidence="1 8">Cytoplasm</location>
    </subcellularLocation>
</comment>
<proteinExistence type="inferred from homology"/>
<keyword evidence="14" id="KW-1185">Reference proteome</keyword>
<dbReference type="SUPFAM" id="SSF50249">
    <property type="entry name" value="Nucleic acid-binding proteins"/>
    <property type="match status" value="2"/>
</dbReference>
<feature type="domain" description="Elongation factor P C-terminal" evidence="11">
    <location>
        <begin position="157"/>
        <end position="212"/>
    </location>
</feature>
<evidence type="ECO:0000256" key="8">
    <source>
        <dbReference type="HAMAP-Rule" id="MF_00141"/>
    </source>
</evidence>
<dbReference type="PANTHER" id="PTHR30053">
    <property type="entry name" value="ELONGATION FACTOR P"/>
    <property type="match status" value="1"/>
</dbReference>
<dbReference type="HAMAP" id="MF_00141">
    <property type="entry name" value="EF_P"/>
    <property type="match status" value="1"/>
</dbReference>
<dbReference type="SUPFAM" id="SSF50104">
    <property type="entry name" value="Translation proteins SH3-like domain"/>
    <property type="match status" value="1"/>
</dbReference>
<evidence type="ECO:0000256" key="10">
    <source>
        <dbReference type="RuleBase" id="RU004389"/>
    </source>
</evidence>
<comment type="caution">
    <text evidence="13">The sequence shown here is derived from an EMBL/GenBank/DDBJ whole genome shotgun (WGS) entry which is preliminary data.</text>
</comment>
<dbReference type="InterPro" id="IPR014722">
    <property type="entry name" value="Rib_uL2_dom2"/>
</dbReference>
<dbReference type="InterPro" id="IPR015365">
    <property type="entry name" value="Elong-fact-P_C"/>
</dbReference>
<evidence type="ECO:0000256" key="2">
    <source>
        <dbReference type="ARBA" id="ARBA00004815"/>
    </source>
</evidence>
<dbReference type="Pfam" id="PF09285">
    <property type="entry name" value="Elong-fact-P_C"/>
    <property type="match status" value="1"/>
</dbReference>
<comment type="function">
    <text evidence="7 8">Involved in peptide bond synthesis. Stimulates efficient translation and peptide-bond synthesis on native or reconstituted 70S ribosomes in vitro. Probably functions indirectly by altering the affinity of the ribosome for aminoacyl-tRNA, thus increasing their reactivity as acceptors for peptidyl transferase.</text>
</comment>
<organism evidence="13 14">
    <name type="scientific">Lancefieldella rimae</name>
    <dbReference type="NCBI Taxonomy" id="1383"/>
    <lineage>
        <taxon>Bacteria</taxon>
        <taxon>Bacillati</taxon>
        <taxon>Actinomycetota</taxon>
        <taxon>Coriobacteriia</taxon>
        <taxon>Coriobacteriales</taxon>
        <taxon>Atopobiaceae</taxon>
        <taxon>Lancefieldella</taxon>
    </lineage>
</organism>
<comment type="similarity">
    <text evidence="3 8 10">Belongs to the elongation factor P family.</text>
</comment>
<dbReference type="InterPro" id="IPR008991">
    <property type="entry name" value="Translation_prot_SH3-like_sf"/>
</dbReference>
<gene>
    <name evidence="8" type="primary">efp</name>
    <name evidence="13" type="ORF">IV60_GL001016</name>
</gene>
<dbReference type="NCBIfam" id="TIGR00038">
    <property type="entry name" value="efp"/>
    <property type="match status" value="1"/>
</dbReference>
<dbReference type="NCBIfam" id="NF001810">
    <property type="entry name" value="PRK00529.1"/>
    <property type="match status" value="1"/>
</dbReference>
<dbReference type="InterPro" id="IPR011768">
    <property type="entry name" value="Transl_elongation_fac_P"/>
</dbReference>
<evidence type="ECO:0000256" key="3">
    <source>
        <dbReference type="ARBA" id="ARBA00009479"/>
    </source>
</evidence>
<dbReference type="InterPro" id="IPR013185">
    <property type="entry name" value="Transl_elong_KOW-like"/>
</dbReference>
<dbReference type="EMBL" id="JQCP01000003">
    <property type="protein sequence ID" value="KRO01777.1"/>
    <property type="molecule type" value="Genomic_DNA"/>
</dbReference>
<accession>A0ABR5PYV1</accession>
<dbReference type="Pfam" id="PF01132">
    <property type="entry name" value="EFP"/>
    <property type="match status" value="1"/>
</dbReference>
<dbReference type="PANTHER" id="PTHR30053:SF12">
    <property type="entry name" value="ELONGATION FACTOR P (EF-P) FAMILY PROTEIN"/>
    <property type="match status" value="1"/>
</dbReference>
<dbReference type="SMART" id="SM00841">
    <property type="entry name" value="Elong-fact-P_C"/>
    <property type="match status" value="1"/>
</dbReference>
<dbReference type="PIRSF" id="PIRSF005901">
    <property type="entry name" value="EF-P"/>
    <property type="match status" value="1"/>
</dbReference>
<evidence type="ECO:0000256" key="7">
    <source>
        <dbReference type="ARBA" id="ARBA00025469"/>
    </source>
</evidence>
<sequence length="213" mass="24068">MHIPDRPCFGEIIQALLATYKKKEIDVATISTADFRNGMGLKINDKYYTIVEFQHVKPGKGGAFVRYKIRDLKSGRVIDQTCNAGTKFENVQLITKEMQYLYNDGESYYFMDNETYDQIAVPADFIGEKSVWFKENDTCQLLYADTELLGVEPPMFIEVEITETDPGFKGDTVQGGSKPATVETGATLQVPMYLNQGERIKVDTRVGKFVSRV</sequence>
<evidence type="ECO:0000313" key="13">
    <source>
        <dbReference type="EMBL" id="KRO01777.1"/>
    </source>
</evidence>
<evidence type="ECO:0000313" key="14">
    <source>
        <dbReference type="Proteomes" id="UP000051927"/>
    </source>
</evidence>
<evidence type="ECO:0000256" key="5">
    <source>
        <dbReference type="ARBA" id="ARBA00022768"/>
    </source>
</evidence>
<evidence type="ECO:0000256" key="4">
    <source>
        <dbReference type="ARBA" id="ARBA00022490"/>
    </source>
</evidence>
<evidence type="ECO:0000259" key="12">
    <source>
        <dbReference type="SMART" id="SM01185"/>
    </source>
</evidence>
<dbReference type="InterPro" id="IPR020599">
    <property type="entry name" value="Transl_elong_fac_P/YeiP"/>
</dbReference>
<evidence type="ECO:0000256" key="6">
    <source>
        <dbReference type="ARBA" id="ARBA00022917"/>
    </source>
</evidence>
<name>A0ABR5PYV1_9ACTN</name>
<feature type="domain" description="Translation elongation factor P/YeiP central" evidence="12">
    <location>
        <begin position="95"/>
        <end position="149"/>
    </location>
</feature>